<proteinExistence type="predicted"/>
<organism evidence="1 2">
    <name type="scientific">Symbiobacterium thermophilum (strain DSM 24528 / JCM 14929 / IAM 14863 / T)</name>
    <dbReference type="NCBI Taxonomy" id="292459"/>
    <lineage>
        <taxon>Bacteria</taxon>
        <taxon>Bacillati</taxon>
        <taxon>Bacillota</taxon>
        <taxon>Clostridia</taxon>
        <taxon>Eubacteriales</taxon>
        <taxon>Symbiobacteriaceae</taxon>
        <taxon>Symbiobacterium</taxon>
    </lineage>
</organism>
<sequence length="88" mass="10257">MFGSGQERPEHSNRRSMSSTVLCEIERLRAIYRAESPTSHFKRRISLILRIDNLRFAKACPRPLVRRCYPQFGRSRQNPVMVDHAASL</sequence>
<dbReference type="Proteomes" id="UP000000417">
    <property type="component" value="Chromosome"/>
</dbReference>
<name>Q67TG2_SYMTH</name>
<dbReference type="KEGG" id="sth:STH46"/>
<protein>
    <submittedName>
        <fullName evidence="1">Uncharacterized protein</fullName>
    </submittedName>
</protein>
<gene>
    <name evidence="1" type="ordered locus">STH46</name>
</gene>
<accession>Q67TG2</accession>
<dbReference type="STRING" id="292459.STH46"/>
<keyword evidence="2" id="KW-1185">Reference proteome</keyword>
<dbReference type="AlphaFoldDB" id="Q67TG2"/>
<evidence type="ECO:0000313" key="1">
    <source>
        <dbReference type="EMBL" id="BAD39031.1"/>
    </source>
</evidence>
<reference evidence="1 2" key="1">
    <citation type="journal article" date="2004" name="Nucleic Acids Res.">
        <title>Genome sequence of Symbiobacterium thermophilum, an uncultivable bacterium that depends on microbial commensalism.</title>
        <authorList>
            <person name="Ueda K."/>
            <person name="Yamashita A."/>
            <person name="Ishikawa J."/>
            <person name="Shimada M."/>
            <person name="Watsuji T."/>
            <person name="Morimura K."/>
            <person name="Ikeda H."/>
            <person name="Hattori M."/>
            <person name="Beppu T."/>
        </authorList>
    </citation>
    <scope>NUCLEOTIDE SEQUENCE [LARGE SCALE GENOMIC DNA]</scope>
    <source>
        <strain evidence="2">T / IAM 14863</strain>
    </source>
</reference>
<dbReference type="HOGENOM" id="CLU_2467870_0_0_9"/>
<dbReference type="EMBL" id="AP006840">
    <property type="protein sequence ID" value="BAD39031.1"/>
    <property type="molecule type" value="Genomic_DNA"/>
</dbReference>
<evidence type="ECO:0000313" key="2">
    <source>
        <dbReference type="Proteomes" id="UP000000417"/>
    </source>
</evidence>